<evidence type="ECO:0000313" key="1">
    <source>
        <dbReference type="EMBL" id="KAG6450683.1"/>
    </source>
</evidence>
<accession>A0A921Z3Z3</accession>
<evidence type="ECO:0008006" key="3">
    <source>
        <dbReference type="Google" id="ProtNLM"/>
    </source>
</evidence>
<reference evidence="1" key="1">
    <citation type="journal article" date="2016" name="Insect Biochem. Mol. Biol.">
        <title>Multifaceted biological insights from a draft genome sequence of the tobacco hornworm moth, Manduca sexta.</title>
        <authorList>
            <person name="Kanost M.R."/>
            <person name="Arrese E.L."/>
            <person name="Cao X."/>
            <person name="Chen Y.R."/>
            <person name="Chellapilla S."/>
            <person name="Goldsmith M.R."/>
            <person name="Grosse-Wilde E."/>
            <person name="Heckel D.G."/>
            <person name="Herndon N."/>
            <person name="Jiang H."/>
            <person name="Papanicolaou A."/>
            <person name="Qu J."/>
            <person name="Soulages J.L."/>
            <person name="Vogel H."/>
            <person name="Walters J."/>
            <person name="Waterhouse R.M."/>
            <person name="Ahn S.J."/>
            <person name="Almeida F.C."/>
            <person name="An C."/>
            <person name="Aqrawi P."/>
            <person name="Bretschneider A."/>
            <person name="Bryant W.B."/>
            <person name="Bucks S."/>
            <person name="Chao H."/>
            <person name="Chevignon G."/>
            <person name="Christen J.M."/>
            <person name="Clarke D.F."/>
            <person name="Dittmer N.T."/>
            <person name="Ferguson L.C.F."/>
            <person name="Garavelou S."/>
            <person name="Gordon K.H.J."/>
            <person name="Gunaratna R.T."/>
            <person name="Han Y."/>
            <person name="Hauser F."/>
            <person name="He Y."/>
            <person name="Heidel-Fischer H."/>
            <person name="Hirsh A."/>
            <person name="Hu Y."/>
            <person name="Jiang H."/>
            <person name="Kalra D."/>
            <person name="Klinner C."/>
            <person name="Konig C."/>
            <person name="Kovar C."/>
            <person name="Kroll A.R."/>
            <person name="Kuwar S.S."/>
            <person name="Lee S.L."/>
            <person name="Lehman R."/>
            <person name="Li K."/>
            <person name="Li Z."/>
            <person name="Liang H."/>
            <person name="Lovelace S."/>
            <person name="Lu Z."/>
            <person name="Mansfield J.H."/>
            <person name="McCulloch K.J."/>
            <person name="Mathew T."/>
            <person name="Morton B."/>
            <person name="Muzny D.M."/>
            <person name="Neunemann D."/>
            <person name="Ongeri F."/>
            <person name="Pauchet Y."/>
            <person name="Pu L.L."/>
            <person name="Pyrousis I."/>
            <person name="Rao X.J."/>
            <person name="Redding A."/>
            <person name="Roesel C."/>
            <person name="Sanchez-Gracia A."/>
            <person name="Schaack S."/>
            <person name="Shukla A."/>
            <person name="Tetreau G."/>
            <person name="Wang Y."/>
            <person name="Xiong G.H."/>
            <person name="Traut W."/>
            <person name="Walsh T.K."/>
            <person name="Worley K.C."/>
            <person name="Wu D."/>
            <person name="Wu W."/>
            <person name="Wu Y.Q."/>
            <person name="Zhang X."/>
            <person name="Zou Z."/>
            <person name="Zucker H."/>
            <person name="Briscoe A.D."/>
            <person name="Burmester T."/>
            <person name="Clem R.J."/>
            <person name="Feyereisen R."/>
            <person name="Grimmelikhuijzen C.J.P."/>
            <person name="Hamodrakas S.J."/>
            <person name="Hansson B.S."/>
            <person name="Huguet E."/>
            <person name="Jermiin L.S."/>
            <person name="Lan Q."/>
            <person name="Lehman H.K."/>
            <person name="Lorenzen M."/>
            <person name="Merzendorfer H."/>
            <person name="Michalopoulos I."/>
            <person name="Morton D.B."/>
            <person name="Muthukrishnan S."/>
            <person name="Oakeshott J.G."/>
            <person name="Palmer W."/>
            <person name="Park Y."/>
            <person name="Passarelli A.L."/>
            <person name="Rozas J."/>
            <person name="Schwartz L.M."/>
            <person name="Smith W."/>
            <person name="Southgate A."/>
            <person name="Vilcinskas A."/>
            <person name="Vogt R."/>
            <person name="Wang P."/>
            <person name="Werren J."/>
            <person name="Yu X.Q."/>
            <person name="Zhou J.J."/>
            <person name="Brown S.J."/>
            <person name="Scherer S.E."/>
            <person name="Richards S."/>
            <person name="Blissard G.W."/>
        </authorList>
    </citation>
    <scope>NUCLEOTIDE SEQUENCE</scope>
</reference>
<dbReference type="Proteomes" id="UP000791440">
    <property type="component" value="Unassembled WGS sequence"/>
</dbReference>
<evidence type="ECO:0000313" key="2">
    <source>
        <dbReference type="Proteomes" id="UP000791440"/>
    </source>
</evidence>
<protein>
    <recommendedName>
        <fullName evidence="3">MD-2-related lipid-recognition domain-containing protein</fullName>
    </recommendedName>
</protein>
<keyword evidence="2" id="KW-1185">Reference proteome</keyword>
<dbReference type="EMBL" id="JH668392">
    <property type="protein sequence ID" value="KAG6450683.1"/>
    <property type="molecule type" value="Genomic_DNA"/>
</dbReference>
<proteinExistence type="predicted"/>
<sequence>MFENNKDVYQTAYKTHSCYKITLIRCIYFSLKMNNAILKLLSVLIWLRGVFADDCEVEYEAAFNEDICSCNNFDNKIVNFEGLKLSGSESGESDRQMSMKGIISLSKEIEEGNAVQIEIYKETDLGNKEFVNGARWDICQNLHNTDAPWYPLLECLGISECPILAKDYAIEELFISLDSVKNVMTHEFCGDYEVHLCLVDDLETLSCHIVNLAIVETLGENCKR</sequence>
<reference evidence="1" key="2">
    <citation type="submission" date="2020-12" db="EMBL/GenBank/DDBJ databases">
        <authorList>
            <person name="Kanost M."/>
        </authorList>
    </citation>
    <scope>NUCLEOTIDE SEQUENCE</scope>
</reference>
<comment type="caution">
    <text evidence="1">The sequence shown here is derived from an EMBL/GenBank/DDBJ whole genome shotgun (WGS) entry which is preliminary data.</text>
</comment>
<organism evidence="1 2">
    <name type="scientific">Manduca sexta</name>
    <name type="common">Tobacco hawkmoth</name>
    <name type="synonym">Tobacco hornworm</name>
    <dbReference type="NCBI Taxonomy" id="7130"/>
    <lineage>
        <taxon>Eukaryota</taxon>
        <taxon>Metazoa</taxon>
        <taxon>Ecdysozoa</taxon>
        <taxon>Arthropoda</taxon>
        <taxon>Hexapoda</taxon>
        <taxon>Insecta</taxon>
        <taxon>Pterygota</taxon>
        <taxon>Neoptera</taxon>
        <taxon>Endopterygota</taxon>
        <taxon>Lepidoptera</taxon>
        <taxon>Glossata</taxon>
        <taxon>Ditrysia</taxon>
        <taxon>Bombycoidea</taxon>
        <taxon>Sphingidae</taxon>
        <taxon>Sphinginae</taxon>
        <taxon>Sphingini</taxon>
        <taxon>Manduca</taxon>
    </lineage>
</organism>
<gene>
    <name evidence="1" type="ORF">O3G_MSEX006711</name>
</gene>
<dbReference type="AlphaFoldDB" id="A0A921Z3Z3"/>
<name>A0A921Z3Z3_MANSE</name>